<proteinExistence type="predicted"/>
<sequence length="60" mass="6823">MTDCDINPAMRQFQSASAQYRVVWVMRFFGDWCGITNPNHKPGQLSITVQGLSESQLTLF</sequence>
<accession>A0ABQ9Z4A8</accession>
<reference evidence="1 2" key="1">
    <citation type="journal article" date="2023" name="Nucleic Acids Res.">
        <title>The hologenome of Daphnia magna reveals possible DNA methylation and microbiome-mediated evolution of the host genome.</title>
        <authorList>
            <person name="Chaturvedi A."/>
            <person name="Li X."/>
            <person name="Dhandapani V."/>
            <person name="Marshall H."/>
            <person name="Kissane S."/>
            <person name="Cuenca-Cambronero M."/>
            <person name="Asole G."/>
            <person name="Calvet F."/>
            <person name="Ruiz-Romero M."/>
            <person name="Marangio P."/>
            <person name="Guigo R."/>
            <person name="Rago D."/>
            <person name="Mirbahai L."/>
            <person name="Eastwood N."/>
            <person name="Colbourne J.K."/>
            <person name="Zhou J."/>
            <person name="Mallon E."/>
            <person name="Orsini L."/>
        </authorList>
    </citation>
    <scope>NUCLEOTIDE SEQUENCE [LARGE SCALE GENOMIC DNA]</scope>
    <source>
        <strain evidence="1">LRV0_1</strain>
    </source>
</reference>
<dbReference type="EMBL" id="JAOYFB010000002">
    <property type="protein sequence ID" value="KAK4007722.1"/>
    <property type="molecule type" value="Genomic_DNA"/>
</dbReference>
<keyword evidence="2" id="KW-1185">Reference proteome</keyword>
<name>A0ABQ9Z4A8_9CRUS</name>
<gene>
    <name evidence="1" type="ORF">OUZ56_012875</name>
</gene>
<comment type="caution">
    <text evidence="1">The sequence shown here is derived from an EMBL/GenBank/DDBJ whole genome shotgun (WGS) entry which is preliminary data.</text>
</comment>
<organism evidence="1 2">
    <name type="scientific">Daphnia magna</name>
    <dbReference type="NCBI Taxonomy" id="35525"/>
    <lineage>
        <taxon>Eukaryota</taxon>
        <taxon>Metazoa</taxon>
        <taxon>Ecdysozoa</taxon>
        <taxon>Arthropoda</taxon>
        <taxon>Crustacea</taxon>
        <taxon>Branchiopoda</taxon>
        <taxon>Diplostraca</taxon>
        <taxon>Cladocera</taxon>
        <taxon>Anomopoda</taxon>
        <taxon>Daphniidae</taxon>
        <taxon>Daphnia</taxon>
    </lineage>
</organism>
<protein>
    <submittedName>
        <fullName evidence="1">Uncharacterized protein</fullName>
    </submittedName>
</protein>
<evidence type="ECO:0000313" key="2">
    <source>
        <dbReference type="Proteomes" id="UP001234178"/>
    </source>
</evidence>
<dbReference type="Proteomes" id="UP001234178">
    <property type="component" value="Unassembled WGS sequence"/>
</dbReference>
<evidence type="ECO:0000313" key="1">
    <source>
        <dbReference type="EMBL" id="KAK4007722.1"/>
    </source>
</evidence>